<dbReference type="OrthoDB" id="5592973at2"/>
<keyword evidence="2" id="KW-1185">Reference proteome</keyword>
<dbReference type="Pfam" id="PF09493">
    <property type="entry name" value="DUF2389"/>
    <property type="match status" value="1"/>
</dbReference>
<dbReference type="InterPro" id="IPR012663">
    <property type="entry name" value="CHP02450_Tryp"/>
</dbReference>
<comment type="caution">
    <text evidence="1">The sequence shown here is derived from an EMBL/GenBank/DDBJ whole genome shotgun (WGS) entry which is preliminary data.</text>
</comment>
<organism evidence="1 2">
    <name type="scientific">Idiomarina fontislapidosi</name>
    <dbReference type="NCBI Taxonomy" id="263723"/>
    <lineage>
        <taxon>Bacteria</taxon>
        <taxon>Pseudomonadati</taxon>
        <taxon>Pseudomonadota</taxon>
        <taxon>Gammaproteobacteria</taxon>
        <taxon>Alteromonadales</taxon>
        <taxon>Idiomarinaceae</taxon>
        <taxon>Idiomarina</taxon>
    </lineage>
</organism>
<dbReference type="Proteomes" id="UP000287330">
    <property type="component" value="Unassembled WGS sequence"/>
</dbReference>
<name>A0A432XJX8_9GAMM</name>
<reference evidence="2" key="1">
    <citation type="journal article" date="2018" name="Front. Microbiol.">
        <title>Genome-Based Analysis Reveals the Taxonomy and Diversity of the Family Idiomarinaceae.</title>
        <authorList>
            <person name="Liu Y."/>
            <person name="Lai Q."/>
            <person name="Shao Z."/>
        </authorList>
    </citation>
    <scope>NUCLEOTIDE SEQUENCE [LARGE SCALE GENOMIC DNA]</scope>
    <source>
        <strain evidence="2">F23</strain>
    </source>
</reference>
<accession>A0A432XJX8</accession>
<evidence type="ECO:0000313" key="1">
    <source>
        <dbReference type="EMBL" id="RUO48897.1"/>
    </source>
</evidence>
<gene>
    <name evidence="1" type="ORF">CWE25_13205</name>
</gene>
<dbReference type="RefSeq" id="WP_110576476.1">
    <property type="nucleotide sequence ID" value="NZ_PIPV01000022.1"/>
</dbReference>
<dbReference type="AlphaFoldDB" id="A0A432XJX8"/>
<protein>
    <submittedName>
        <fullName evidence="1">TIGR02450 family Trp-rich protein</fullName>
    </submittedName>
</protein>
<sequence length="72" mass="8528">MNQINPAKLRNSKWTAVTPMNREKHFLVSEVEYDEEGAVIACVIESVLSKNEYSIDWRELKNEEKWVQGWKM</sequence>
<evidence type="ECO:0000313" key="2">
    <source>
        <dbReference type="Proteomes" id="UP000287330"/>
    </source>
</evidence>
<dbReference type="EMBL" id="PIPV01000022">
    <property type="protein sequence ID" value="RUO48897.1"/>
    <property type="molecule type" value="Genomic_DNA"/>
</dbReference>
<proteinExistence type="predicted"/>
<dbReference type="NCBIfam" id="TIGR02450">
    <property type="entry name" value="TIGR02450 family Trp-rich protein"/>
    <property type="match status" value="1"/>
</dbReference>